<reference evidence="3 4" key="1">
    <citation type="submission" date="2020-04" db="EMBL/GenBank/DDBJ databases">
        <title>Genome sequencing of novel species.</title>
        <authorList>
            <person name="Heo J."/>
            <person name="Kim S.-J."/>
            <person name="Kim J.-S."/>
            <person name="Hong S.-B."/>
            <person name="Kwon S.-W."/>
        </authorList>
    </citation>
    <scope>NUCLEOTIDE SEQUENCE [LARGE SCALE GENOMIC DNA]</scope>
    <source>
        <strain evidence="3 4">CJU-R4</strain>
    </source>
</reference>
<name>A0A7L5DR62_9BACT</name>
<evidence type="ECO:0000313" key="4">
    <source>
        <dbReference type="Proteomes" id="UP000501128"/>
    </source>
</evidence>
<dbReference type="InterPro" id="IPR051159">
    <property type="entry name" value="Hexapeptide_acetyltransf"/>
</dbReference>
<protein>
    <submittedName>
        <fullName evidence="3">Colanic acid biosynthesis acetyltransferase WcaF</fullName>
    </submittedName>
</protein>
<dbReference type="EMBL" id="CP051677">
    <property type="protein sequence ID" value="QJD79038.1"/>
    <property type="molecule type" value="Genomic_DNA"/>
</dbReference>
<dbReference type="GO" id="GO:0008374">
    <property type="term" value="F:O-acyltransferase activity"/>
    <property type="evidence" value="ECO:0007669"/>
    <property type="project" value="TreeGrafter"/>
</dbReference>
<dbReference type="KEGG" id="srho:HH216_11850"/>
<dbReference type="GO" id="GO:0005829">
    <property type="term" value="C:cytosol"/>
    <property type="evidence" value="ECO:0007669"/>
    <property type="project" value="TreeGrafter"/>
</dbReference>
<accession>A0A7L5DR62</accession>
<organism evidence="3 4">
    <name type="scientific">Spirosoma rhododendri</name>
    <dbReference type="NCBI Taxonomy" id="2728024"/>
    <lineage>
        <taxon>Bacteria</taxon>
        <taxon>Pseudomonadati</taxon>
        <taxon>Bacteroidota</taxon>
        <taxon>Cytophagia</taxon>
        <taxon>Cytophagales</taxon>
        <taxon>Cytophagaceae</taxon>
        <taxon>Spirosoma</taxon>
    </lineage>
</organism>
<dbReference type="CDD" id="cd05825">
    <property type="entry name" value="LbH_wcaF_like"/>
    <property type="match status" value="1"/>
</dbReference>
<dbReference type="InterPro" id="IPR011004">
    <property type="entry name" value="Trimer_LpxA-like_sf"/>
</dbReference>
<comment type="similarity">
    <text evidence="1">Belongs to the transferase hexapeptide repeat family.</text>
</comment>
<sequence>MEKTLPHPNQPDTGPGRTDLSRYDNSWFNPGPRWKILLWFIVNSVTLNTYLPLPVALKRFVLKAFGARLGTGVMIKPGVNIKYPWLLTIGSHVWIGEEVWIDNLCPVTIEDNVCLSQGAMLLTGNHDYRVPTFDLIVRPITLRTGAWIGARAIVCPGVEAGSHAVLSVGSVATRALEPYGVYQGNPAIRVRERTIS</sequence>
<keyword evidence="2 3" id="KW-0808">Transferase</keyword>
<evidence type="ECO:0000256" key="2">
    <source>
        <dbReference type="ARBA" id="ARBA00022679"/>
    </source>
</evidence>
<dbReference type="AlphaFoldDB" id="A0A7L5DR62"/>
<keyword evidence="4" id="KW-1185">Reference proteome</keyword>
<dbReference type="RefSeq" id="WP_169551005.1">
    <property type="nucleotide sequence ID" value="NZ_CP051677.1"/>
</dbReference>
<dbReference type="PANTHER" id="PTHR23416:SF23">
    <property type="entry name" value="ACETYLTRANSFERASE C18B11.09C-RELATED"/>
    <property type="match status" value="1"/>
</dbReference>
<dbReference type="Proteomes" id="UP000501128">
    <property type="component" value="Chromosome"/>
</dbReference>
<proteinExistence type="inferred from homology"/>
<gene>
    <name evidence="3" type="primary">wcaF</name>
    <name evidence="3" type="ORF">HH216_11850</name>
</gene>
<evidence type="ECO:0000256" key="1">
    <source>
        <dbReference type="ARBA" id="ARBA00007274"/>
    </source>
</evidence>
<dbReference type="Gene3D" id="2.160.10.10">
    <property type="entry name" value="Hexapeptide repeat proteins"/>
    <property type="match status" value="1"/>
</dbReference>
<evidence type="ECO:0000313" key="3">
    <source>
        <dbReference type="EMBL" id="QJD79038.1"/>
    </source>
</evidence>
<dbReference type="SUPFAM" id="SSF51161">
    <property type="entry name" value="Trimeric LpxA-like enzymes"/>
    <property type="match status" value="1"/>
</dbReference>
<dbReference type="NCBIfam" id="NF007797">
    <property type="entry name" value="PRK10502.1"/>
    <property type="match status" value="1"/>
</dbReference>
<dbReference type="PANTHER" id="PTHR23416">
    <property type="entry name" value="SIALIC ACID SYNTHASE-RELATED"/>
    <property type="match status" value="1"/>
</dbReference>